<dbReference type="EMBL" id="BPQB01000032">
    <property type="protein sequence ID" value="GJE93450.1"/>
    <property type="molecule type" value="Genomic_DNA"/>
</dbReference>
<feature type="compositionally biased region" description="Low complexity" evidence="1">
    <location>
        <begin position="584"/>
        <end position="599"/>
    </location>
</feature>
<accession>A0A9P3GGU6</accession>
<keyword evidence="3" id="KW-1185">Reference proteome</keyword>
<sequence length="756" mass="81059">MTSPSLPPPAPLDLPEPMTYGRARPPSPLRNAVTADPDTGEISESGSEHDSTDQLQWADRVSSPPPSVAQFAANFAQRVGSLMSNKSSTHLPTDEELMAEAERERERTRREAERILTREAETKRLEDRVLAMLDSDMRNMAPPAPPALSSTPPSPSGSNKEGTSWLSAFKNKLTPTKEPLTPAQQIIQETKVRDKEMAKEEKKFEKEKKGVEKEMKKIVKKQAKQRSGDWPSSPEGKFNDPAFMNLNPPGQSSQAPVRQMTASPVSPSPARQFSLPPSLAPSPMRSTDNRSTSPGRNGPPLYAQFSPEGSLDMPATLLTIATRFEKLERWTVGHVRALEERMDDVERWLVDKEKEKESHGQSGSTAVAVHRTGEPATLEAAIGEVRDELAEVQGRIGELGREMAKMVTAPANLSSGPSRGSASIGRSPSASSSIALRTMSTSVSTAPRTSSPPKSAKDPSTSPVTTPGAPSRTRLPYPTGDYATPPDSVHLAQGAFSPPASPPDGSLIRRVSVSGLPSTSDYFASNGSSSAGLPARAISPPSLPPPPPQAELRSSVSPTPRKRYTVALGDSIMASDRGRNSRDMSSVPLSSSPVSMAASGDTTDEEDSMNDETIGKTAARRSGLTAARFNGDDSDRSSQPSPSPAPTRHGRARPVSMYSTPVSSMQNLVAPAPVRPLNTRMRSRSRSRSTDKFGSEASGSSVPPTPTSGRFVDPLITRRQTREIEASQAPPAPRVVAGKPRAPVGQLVAYFDKEKR</sequence>
<reference evidence="2 3" key="1">
    <citation type="submission" date="2021-08" db="EMBL/GenBank/DDBJ databases">
        <title>Draft Genome Sequence of Phanerochaete sordida strain YK-624.</title>
        <authorList>
            <person name="Mori T."/>
            <person name="Dohra H."/>
            <person name="Suzuki T."/>
            <person name="Kawagishi H."/>
            <person name="Hirai H."/>
        </authorList>
    </citation>
    <scope>NUCLEOTIDE SEQUENCE [LARGE SCALE GENOMIC DNA]</scope>
    <source>
        <strain evidence="2 3">YK-624</strain>
    </source>
</reference>
<dbReference type="Proteomes" id="UP000703269">
    <property type="component" value="Unassembled WGS sequence"/>
</dbReference>
<feature type="region of interest" description="Disordered" evidence="1">
    <location>
        <begin position="83"/>
        <end position="113"/>
    </location>
</feature>
<feature type="compositionally biased region" description="Low complexity" evidence="1">
    <location>
        <begin position="414"/>
        <end position="435"/>
    </location>
</feature>
<dbReference type="OrthoDB" id="3269842at2759"/>
<evidence type="ECO:0000256" key="1">
    <source>
        <dbReference type="SAM" id="MobiDB-lite"/>
    </source>
</evidence>
<name>A0A9P3GGU6_9APHY</name>
<protein>
    <submittedName>
        <fullName evidence="2">Uncharacterized protein</fullName>
    </submittedName>
</protein>
<feature type="region of interest" description="Disordered" evidence="1">
    <location>
        <begin position="1"/>
        <end position="67"/>
    </location>
</feature>
<dbReference type="AlphaFoldDB" id="A0A9P3GGU6"/>
<feature type="compositionally biased region" description="Pro residues" evidence="1">
    <location>
        <begin position="1"/>
        <end position="14"/>
    </location>
</feature>
<feature type="region of interest" description="Disordered" evidence="1">
    <location>
        <begin position="721"/>
        <end position="740"/>
    </location>
</feature>
<feature type="region of interest" description="Disordered" evidence="1">
    <location>
        <begin position="353"/>
        <end position="374"/>
    </location>
</feature>
<organism evidence="2 3">
    <name type="scientific">Phanerochaete sordida</name>
    <dbReference type="NCBI Taxonomy" id="48140"/>
    <lineage>
        <taxon>Eukaryota</taxon>
        <taxon>Fungi</taxon>
        <taxon>Dikarya</taxon>
        <taxon>Basidiomycota</taxon>
        <taxon>Agaricomycotina</taxon>
        <taxon>Agaricomycetes</taxon>
        <taxon>Polyporales</taxon>
        <taxon>Phanerochaetaceae</taxon>
        <taxon>Phanerochaete</taxon>
    </lineage>
</organism>
<evidence type="ECO:0000313" key="2">
    <source>
        <dbReference type="EMBL" id="GJE93450.1"/>
    </source>
</evidence>
<feature type="compositionally biased region" description="Basic and acidic residues" evidence="1">
    <location>
        <begin position="100"/>
        <end position="113"/>
    </location>
</feature>
<feature type="compositionally biased region" description="Basic and acidic residues" evidence="1">
    <location>
        <begin position="190"/>
        <end position="217"/>
    </location>
</feature>
<evidence type="ECO:0000313" key="3">
    <source>
        <dbReference type="Proteomes" id="UP000703269"/>
    </source>
</evidence>
<feature type="region of interest" description="Disordered" evidence="1">
    <location>
        <begin position="407"/>
        <end position="712"/>
    </location>
</feature>
<feature type="compositionally biased region" description="Polar residues" evidence="1">
    <location>
        <begin position="438"/>
        <end position="465"/>
    </location>
</feature>
<feature type="compositionally biased region" description="Polar residues" evidence="1">
    <location>
        <begin position="657"/>
        <end position="667"/>
    </location>
</feature>
<proteinExistence type="predicted"/>
<feature type="compositionally biased region" description="Polar residues" evidence="1">
    <location>
        <begin position="284"/>
        <end position="295"/>
    </location>
</feature>
<gene>
    <name evidence="2" type="ORF">PsYK624_096090</name>
</gene>
<feature type="compositionally biased region" description="Polar residues" evidence="1">
    <location>
        <begin position="248"/>
        <end position="271"/>
    </location>
</feature>
<feature type="compositionally biased region" description="Polar residues" evidence="1">
    <location>
        <begin position="515"/>
        <end position="531"/>
    </location>
</feature>
<comment type="caution">
    <text evidence="2">The sequence shown here is derived from an EMBL/GenBank/DDBJ whole genome shotgun (WGS) entry which is preliminary data.</text>
</comment>
<feature type="region of interest" description="Disordered" evidence="1">
    <location>
        <begin position="137"/>
        <end position="309"/>
    </location>
</feature>